<dbReference type="InterPro" id="IPR052169">
    <property type="entry name" value="CW_Biosynth-Accessory"/>
</dbReference>
<dbReference type="Gene3D" id="3.60.21.10">
    <property type="match status" value="1"/>
</dbReference>
<reference evidence="3 4" key="1">
    <citation type="journal article" date="2016" name="Nat. Commun.">
        <title>Thousands of microbial genomes shed light on interconnected biogeochemical processes in an aquifer system.</title>
        <authorList>
            <person name="Anantharaman K."/>
            <person name="Brown C.T."/>
            <person name="Hug L.A."/>
            <person name="Sharon I."/>
            <person name="Castelle C.J."/>
            <person name="Probst A.J."/>
            <person name="Thomas B.C."/>
            <person name="Singh A."/>
            <person name="Wilkins M.J."/>
            <person name="Karaoz U."/>
            <person name="Brodie E.L."/>
            <person name="Williams K.H."/>
            <person name="Hubbard S.S."/>
            <person name="Banfield J.F."/>
        </authorList>
    </citation>
    <scope>NUCLEOTIDE SEQUENCE [LARGE SCALE GENOMIC DNA]</scope>
</reference>
<comment type="caution">
    <text evidence="3">The sequence shown here is derived from an EMBL/GenBank/DDBJ whole genome shotgun (WGS) entry which is preliminary data.</text>
</comment>
<dbReference type="CDD" id="cd07381">
    <property type="entry name" value="MPP_CapA"/>
    <property type="match status" value="1"/>
</dbReference>
<dbReference type="PANTHER" id="PTHR33393">
    <property type="entry name" value="POLYGLUTAMINE SYNTHESIS ACCESSORY PROTEIN RV0574C-RELATED"/>
    <property type="match status" value="1"/>
</dbReference>
<evidence type="ECO:0000259" key="2">
    <source>
        <dbReference type="SMART" id="SM00854"/>
    </source>
</evidence>
<dbReference type="InterPro" id="IPR029052">
    <property type="entry name" value="Metallo-depent_PP-like"/>
</dbReference>
<dbReference type="Proteomes" id="UP000176547">
    <property type="component" value="Unassembled WGS sequence"/>
</dbReference>
<accession>A0A1F5NEI6</accession>
<dbReference type="AlphaFoldDB" id="A0A1F5NEI6"/>
<dbReference type="Pfam" id="PF09587">
    <property type="entry name" value="PGA_cap"/>
    <property type="match status" value="1"/>
</dbReference>
<dbReference type="InterPro" id="IPR019079">
    <property type="entry name" value="Capsule_synth_CapA"/>
</dbReference>
<comment type="similarity">
    <text evidence="1">Belongs to the CapA family.</text>
</comment>
<evidence type="ECO:0000313" key="4">
    <source>
        <dbReference type="Proteomes" id="UP000176547"/>
    </source>
</evidence>
<evidence type="ECO:0000256" key="1">
    <source>
        <dbReference type="ARBA" id="ARBA00005662"/>
    </source>
</evidence>
<feature type="domain" description="Capsule synthesis protein CapA" evidence="2">
    <location>
        <begin position="45"/>
        <end position="312"/>
    </location>
</feature>
<dbReference type="PANTHER" id="PTHR33393:SF12">
    <property type="entry name" value="CAPSULE BIOSYNTHESIS PROTEIN CAPA"/>
    <property type="match status" value="1"/>
</dbReference>
<gene>
    <name evidence="3" type="ORF">A3K06_01710</name>
</gene>
<proteinExistence type="inferred from homology"/>
<sequence>MSKLVKSKFFLAPLILVLGLAWFRPVTAPLTFSNDNLPKPPPTTTLLAVGDIMLSRNIGTKIEAARNPELPFEKIIPLVSEADIAFGNLECPLSDSAIRIREGLVFRCLIDDSAGLKSAGFDVLGTTNNHSFDQGRDALGFTAAYLKNVWGILAAGTGQNFDEAHTAQVISPHLSSPTSGEELKEGVKFGFLAYSYSARNDGGKTADEQIATITDLRQLNIDVLNAKAQADVIIVSMHAGIEYVRDPNQEQTDFAHAAIDAGADIVIGHHPHWIQTIEIYSPSPSPDEGRAGEGSKSGKPIFYSLGNFIFDQSWSVDTTEGLAVRFTFRGKELRQAELLPVIIENNCCPRPATETEAQKILLKINATSSVISFE</sequence>
<organism evidence="3 4">
    <name type="scientific">Candidatus Doudnabacteria bacterium RIFCSPHIGHO2_01_52_17</name>
    <dbReference type="NCBI Taxonomy" id="1817820"/>
    <lineage>
        <taxon>Bacteria</taxon>
        <taxon>Candidatus Doudnaibacteriota</taxon>
    </lineage>
</organism>
<evidence type="ECO:0000313" key="3">
    <source>
        <dbReference type="EMBL" id="OGE76101.1"/>
    </source>
</evidence>
<dbReference type="EMBL" id="MFEG01000017">
    <property type="protein sequence ID" value="OGE76101.1"/>
    <property type="molecule type" value="Genomic_DNA"/>
</dbReference>
<protein>
    <recommendedName>
        <fullName evidence="2">Capsule synthesis protein CapA domain-containing protein</fullName>
    </recommendedName>
</protein>
<dbReference type="SUPFAM" id="SSF56300">
    <property type="entry name" value="Metallo-dependent phosphatases"/>
    <property type="match status" value="1"/>
</dbReference>
<dbReference type="SMART" id="SM00854">
    <property type="entry name" value="PGA_cap"/>
    <property type="match status" value="1"/>
</dbReference>
<name>A0A1F5NEI6_9BACT</name>